<dbReference type="GO" id="GO:0016020">
    <property type="term" value="C:membrane"/>
    <property type="evidence" value="ECO:0007669"/>
    <property type="project" value="TreeGrafter"/>
</dbReference>
<comment type="caution">
    <text evidence="4">The sequence shown here is derived from an EMBL/GenBank/DDBJ whole genome shotgun (WGS) entry which is preliminary data.</text>
</comment>
<gene>
    <name evidence="4" type="primary">dltE</name>
    <name evidence="4" type="ORF">GCM10011571_06600</name>
</gene>
<dbReference type="PRINTS" id="PR00081">
    <property type="entry name" value="GDHRDH"/>
</dbReference>
<organism evidence="4 5">
    <name type="scientific">Marinithermofilum abyssi</name>
    <dbReference type="NCBI Taxonomy" id="1571185"/>
    <lineage>
        <taxon>Bacteria</taxon>
        <taxon>Bacillati</taxon>
        <taxon>Bacillota</taxon>
        <taxon>Bacilli</taxon>
        <taxon>Bacillales</taxon>
        <taxon>Thermoactinomycetaceae</taxon>
        <taxon>Marinithermofilum</taxon>
    </lineage>
</organism>
<dbReference type="GO" id="GO:0016491">
    <property type="term" value="F:oxidoreductase activity"/>
    <property type="evidence" value="ECO:0007669"/>
    <property type="project" value="UniProtKB-KW"/>
</dbReference>
<evidence type="ECO:0000256" key="2">
    <source>
        <dbReference type="ARBA" id="ARBA00023002"/>
    </source>
</evidence>
<dbReference type="EMBL" id="BMHQ01000002">
    <property type="protein sequence ID" value="GGE08039.1"/>
    <property type="molecule type" value="Genomic_DNA"/>
</dbReference>
<dbReference type="PIRSF" id="PIRSF000126">
    <property type="entry name" value="11-beta-HSD1"/>
    <property type="match status" value="1"/>
</dbReference>
<dbReference type="SUPFAM" id="SSF51735">
    <property type="entry name" value="NAD(P)-binding Rossmann-fold domains"/>
    <property type="match status" value="1"/>
</dbReference>
<dbReference type="RefSeq" id="WP_188646485.1">
    <property type="nucleotide sequence ID" value="NZ_BMHQ01000002.1"/>
</dbReference>
<dbReference type="InterPro" id="IPR036291">
    <property type="entry name" value="NAD(P)-bd_dom_sf"/>
</dbReference>
<dbReference type="PANTHER" id="PTHR44196">
    <property type="entry name" value="DEHYDROGENASE/REDUCTASE SDR FAMILY MEMBER 7B"/>
    <property type="match status" value="1"/>
</dbReference>
<protein>
    <submittedName>
        <fullName evidence="4">Short-chain dehydrogenase</fullName>
    </submittedName>
</protein>
<evidence type="ECO:0000313" key="4">
    <source>
        <dbReference type="EMBL" id="GGE08039.1"/>
    </source>
</evidence>
<dbReference type="Proteomes" id="UP000625210">
    <property type="component" value="Unassembled WGS sequence"/>
</dbReference>
<comment type="similarity">
    <text evidence="1 3">Belongs to the short-chain dehydrogenases/reductases (SDR) family.</text>
</comment>
<dbReference type="Pfam" id="PF00106">
    <property type="entry name" value="adh_short"/>
    <property type="match status" value="1"/>
</dbReference>
<dbReference type="InterPro" id="IPR002347">
    <property type="entry name" value="SDR_fam"/>
</dbReference>
<evidence type="ECO:0000313" key="5">
    <source>
        <dbReference type="Proteomes" id="UP000625210"/>
    </source>
</evidence>
<name>A0A8J2YA74_9BACL</name>
<sequence length="260" mass="28244">MVKQKTALITGASSGIGYELARILAEDHVHLVLTARSQDKLEQMKEELEREYTISVHVIPIDLSIPEAPAAIVRELERRGLVIDILVNSAGFGLNGAFAETEWSEEAGMIQLNIIALTELCKRLMKGMIERGDGKILNVASTAAFQPGPFMAVYYATKAYVLSFSEALANELKGTGVTVTALCPGPTETGFGQRAQMEGTLLFKRGVMDAKTVARAGYDGLKKGKTVVIPGVKNALLAQLVRLMPRNAVTNIVRMLQERK</sequence>
<dbReference type="PANTHER" id="PTHR44196:SF2">
    <property type="entry name" value="SHORT-CHAIN DEHYDROGENASE-RELATED"/>
    <property type="match status" value="1"/>
</dbReference>
<dbReference type="PRINTS" id="PR00080">
    <property type="entry name" value="SDRFAMILY"/>
</dbReference>
<evidence type="ECO:0000256" key="1">
    <source>
        <dbReference type="ARBA" id="ARBA00006484"/>
    </source>
</evidence>
<keyword evidence="2" id="KW-0560">Oxidoreductase</keyword>
<reference evidence="4" key="2">
    <citation type="submission" date="2020-09" db="EMBL/GenBank/DDBJ databases">
        <authorList>
            <person name="Sun Q."/>
            <person name="Zhou Y."/>
        </authorList>
    </citation>
    <scope>NUCLEOTIDE SEQUENCE</scope>
    <source>
        <strain evidence="4">CGMCC 1.15179</strain>
    </source>
</reference>
<dbReference type="Gene3D" id="3.40.50.720">
    <property type="entry name" value="NAD(P)-binding Rossmann-like Domain"/>
    <property type="match status" value="1"/>
</dbReference>
<dbReference type="AlphaFoldDB" id="A0A8J2YA74"/>
<reference evidence="4" key="1">
    <citation type="journal article" date="2014" name="Int. J. Syst. Evol. Microbiol.">
        <title>Complete genome sequence of Corynebacterium casei LMG S-19264T (=DSM 44701T), isolated from a smear-ripened cheese.</title>
        <authorList>
            <consortium name="US DOE Joint Genome Institute (JGI-PGF)"/>
            <person name="Walter F."/>
            <person name="Albersmeier A."/>
            <person name="Kalinowski J."/>
            <person name="Ruckert C."/>
        </authorList>
    </citation>
    <scope>NUCLEOTIDE SEQUENCE</scope>
    <source>
        <strain evidence="4">CGMCC 1.15179</strain>
    </source>
</reference>
<evidence type="ECO:0000256" key="3">
    <source>
        <dbReference type="RuleBase" id="RU000363"/>
    </source>
</evidence>
<keyword evidence="5" id="KW-1185">Reference proteome</keyword>
<proteinExistence type="inferred from homology"/>
<dbReference type="CDD" id="cd05233">
    <property type="entry name" value="SDR_c"/>
    <property type="match status" value="1"/>
</dbReference>
<accession>A0A8J2YA74</accession>